<dbReference type="InterPro" id="IPR002010">
    <property type="entry name" value="T3SS_IM_R"/>
</dbReference>
<gene>
    <name evidence="8" type="ORF">HB662_00790</name>
</gene>
<feature type="transmembrane region" description="Helical" evidence="7">
    <location>
        <begin position="12"/>
        <end position="31"/>
    </location>
</feature>
<feature type="transmembrane region" description="Helical" evidence="7">
    <location>
        <begin position="43"/>
        <end position="63"/>
    </location>
</feature>
<dbReference type="Pfam" id="PF01311">
    <property type="entry name" value="Bac_export_1"/>
    <property type="match status" value="1"/>
</dbReference>
<protein>
    <submittedName>
        <fullName evidence="8">Flagellar biosynthetic protein FliR</fullName>
    </submittedName>
</protein>
<evidence type="ECO:0000256" key="3">
    <source>
        <dbReference type="ARBA" id="ARBA00022475"/>
    </source>
</evidence>
<accession>A0ABX1EVV9</accession>
<dbReference type="PRINTS" id="PR00953">
    <property type="entry name" value="TYPE3IMRPROT"/>
</dbReference>
<feature type="transmembrane region" description="Helical" evidence="7">
    <location>
        <begin position="93"/>
        <end position="116"/>
    </location>
</feature>
<feature type="transmembrane region" description="Helical" evidence="7">
    <location>
        <begin position="128"/>
        <end position="148"/>
    </location>
</feature>
<keyword evidence="9" id="KW-1185">Reference proteome</keyword>
<dbReference type="PANTHER" id="PTHR30065:SF8">
    <property type="entry name" value="FLAGELLAR BIOSYNTHETIC PROTEIN FLIR"/>
    <property type="match status" value="1"/>
</dbReference>
<comment type="similarity">
    <text evidence="2">Belongs to the FliR/MopE/SpaR family.</text>
</comment>
<dbReference type="EMBL" id="JAAVTX010000001">
    <property type="protein sequence ID" value="NKE43294.1"/>
    <property type="molecule type" value="Genomic_DNA"/>
</dbReference>
<keyword evidence="8" id="KW-0966">Cell projection</keyword>
<keyword evidence="5 7" id="KW-1133">Transmembrane helix</keyword>
<dbReference type="Proteomes" id="UP000765160">
    <property type="component" value="Unassembled WGS sequence"/>
</dbReference>
<keyword evidence="4 7" id="KW-0812">Transmembrane</keyword>
<keyword evidence="8" id="KW-0282">Flagellum</keyword>
<evidence type="ECO:0000256" key="7">
    <source>
        <dbReference type="SAM" id="Phobius"/>
    </source>
</evidence>
<name>A0ABX1EVV9_9PROT</name>
<keyword evidence="8" id="KW-0969">Cilium</keyword>
<feature type="transmembrane region" description="Helical" evidence="7">
    <location>
        <begin position="70"/>
        <end position="87"/>
    </location>
</feature>
<sequence length="258" mass="25753">MPGEIDLPSLAELAFAAILLVARVGACGLLLPGLGEAEIPAPIRLALVLALVPLLLPGVLPVLPKAPDDFAATILLFASEIAIGIWLGTLARLVVLALSITGQLAGSFMGLSSMFAPDQAMGGQGTALSRLMSIAAAALVLSTGLYALPLRALAESYSVLPAGVALDGGIAALAVAEAGAASLGLALRLAAPLLLLAVLAQAATGLLARVAPQAQVFVLAAPAQTLAGLVLLALLLPRLLAEWHLAAQAAWSALPGFG</sequence>
<feature type="transmembrane region" description="Helical" evidence="7">
    <location>
        <begin position="217"/>
        <end position="236"/>
    </location>
</feature>
<evidence type="ECO:0000256" key="2">
    <source>
        <dbReference type="ARBA" id="ARBA00009772"/>
    </source>
</evidence>
<evidence type="ECO:0000256" key="6">
    <source>
        <dbReference type="ARBA" id="ARBA00023136"/>
    </source>
</evidence>
<dbReference type="PANTHER" id="PTHR30065">
    <property type="entry name" value="FLAGELLAR BIOSYNTHETIC PROTEIN FLIR"/>
    <property type="match status" value="1"/>
</dbReference>
<organism evidence="8 9">
    <name type="scientific">Falsiroseomonas frigidaquae</name>
    <dbReference type="NCBI Taxonomy" id="487318"/>
    <lineage>
        <taxon>Bacteria</taxon>
        <taxon>Pseudomonadati</taxon>
        <taxon>Pseudomonadota</taxon>
        <taxon>Alphaproteobacteria</taxon>
        <taxon>Acetobacterales</taxon>
        <taxon>Roseomonadaceae</taxon>
        <taxon>Falsiroseomonas</taxon>
    </lineage>
</organism>
<keyword evidence="3" id="KW-1003">Cell membrane</keyword>
<keyword evidence="6 7" id="KW-0472">Membrane</keyword>
<evidence type="ECO:0000256" key="5">
    <source>
        <dbReference type="ARBA" id="ARBA00022989"/>
    </source>
</evidence>
<comment type="subcellular location">
    <subcellularLocation>
        <location evidence="1">Cell membrane</location>
        <topology evidence="1">Multi-pass membrane protein</topology>
    </subcellularLocation>
</comment>
<evidence type="ECO:0000313" key="9">
    <source>
        <dbReference type="Proteomes" id="UP000765160"/>
    </source>
</evidence>
<comment type="caution">
    <text evidence="8">The sequence shown here is derived from an EMBL/GenBank/DDBJ whole genome shotgun (WGS) entry which is preliminary data.</text>
</comment>
<proteinExistence type="inferred from homology"/>
<reference evidence="8 9" key="1">
    <citation type="submission" date="2020-03" db="EMBL/GenBank/DDBJ databases">
        <title>Roseomonas selenitidurans sp. nov. isolated from soil.</title>
        <authorList>
            <person name="Liu H."/>
        </authorList>
    </citation>
    <scope>NUCLEOTIDE SEQUENCE [LARGE SCALE GENOMIC DNA]</scope>
    <source>
        <strain evidence="8 9">JCM 15073</strain>
    </source>
</reference>
<evidence type="ECO:0000313" key="8">
    <source>
        <dbReference type="EMBL" id="NKE43294.1"/>
    </source>
</evidence>
<evidence type="ECO:0000256" key="1">
    <source>
        <dbReference type="ARBA" id="ARBA00004651"/>
    </source>
</evidence>
<feature type="transmembrane region" description="Helical" evidence="7">
    <location>
        <begin position="193"/>
        <end position="211"/>
    </location>
</feature>
<evidence type="ECO:0000256" key="4">
    <source>
        <dbReference type="ARBA" id="ARBA00022692"/>
    </source>
</evidence>